<dbReference type="EMBL" id="ACIP02000002">
    <property type="protein sequence ID" value="EEP28558.1"/>
    <property type="molecule type" value="Genomic_DNA"/>
</dbReference>
<dbReference type="InterPro" id="IPR009057">
    <property type="entry name" value="Homeodomain-like_sf"/>
</dbReference>
<dbReference type="PROSITE" id="PS01124">
    <property type="entry name" value="HTH_ARAC_FAMILY_2"/>
    <property type="match status" value="1"/>
</dbReference>
<accession>C4GBR5</accession>
<keyword evidence="1" id="KW-0805">Transcription regulation</keyword>
<dbReference type="STRING" id="626523.GCWU000342_01368"/>
<gene>
    <name evidence="5" type="ORF">GCWU000342_01368</name>
</gene>
<evidence type="ECO:0000256" key="2">
    <source>
        <dbReference type="ARBA" id="ARBA00023125"/>
    </source>
</evidence>
<protein>
    <submittedName>
        <fullName evidence="5">Transcriptional regulator, AraC family</fullName>
    </submittedName>
</protein>
<dbReference type="GO" id="GO:0043565">
    <property type="term" value="F:sequence-specific DNA binding"/>
    <property type="evidence" value="ECO:0007669"/>
    <property type="project" value="InterPro"/>
</dbReference>
<keyword evidence="3" id="KW-0804">Transcription</keyword>
<dbReference type="Proteomes" id="UP000003494">
    <property type="component" value="Unassembled WGS sequence"/>
</dbReference>
<evidence type="ECO:0000313" key="6">
    <source>
        <dbReference type="Proteomes" id="UP000003494"/>
    </source>
</evidence>
<keyword evidence="6" id="KW-1185">Reference proteome</keyword>
<dbReference type="AlphaFoldDB" id="C4GBR5"/>
<evidence type="ECO:0000256" key="1">
    <source>
        <dbReference type="ARBA" id="ARBA00023015"/>
    </source>
</evidence>
<comment type="caution">
    <text evidence="5">The sequence shown here is derived from an EMBL/GenBank/DDBJ whole genome shotgun (WGS) entry which is preliminary data.</text>
</comment>
<evidence type="ECO:0000259" key="4">
    <source>
        <dbReference type="PROSITE" id="PS01124"/>
    </source>
</evidence>
<dbReference type="GO" id="GO:0003700">
    <property type="term" value="F:DNA-binding transcription factor activity"/>
    <property type="evidence" value="ECO:0007669"/>
    <property type="project" value="InterPro"/>
</dbReference>
<dbReference type="Pfam" id="PF12833">
    <property type="entry name" value="HTH_18"/>
    <property type="match status" value="1"/>
</dbReference>
<name>C4GBR5_9FIRM</name>
<keyword evidence="2" id="KW-0238">DNA-binding</keyword>
<feature type="domain" description="HTH araC/xylS-type" evidence="4">
    <location>
        <begin position="1"/>
        <end position="45"/>
    </location>
</feature>
<dbReference type="InterPro" id="IPR018060">
    <property type="entry name" value="HTH_AraC"/>
</dbReference>
<dbReference type="PRINTS" id="PR00032">
    <property type="entry name" value="HTHARAC"/>
</dbReference>
<sequence>MVCDSIASNMNISDAYQRCGFNDYSSFFRAFKKEYGISPKEYKESYAFPEESPSGTQGTGR</sequence>
<dbReference type="eggNOG" id="COG2207">
    <property type="taxonomic scope" value="Bacteria"/>
</dbReference>
<dbReference type="Gene3D" id="1.10.10.60">
    <property type="entry name" value="Homeodomain-like"/>
    <property type="match status" value="1"/>
</dbReference>
<proteinExistence type="predicted"/>
<dbReference type="HOGENOM" id="CLU_2920250_0_0_9"/>
<dbReference type="InterPro" id="IPR020449">
    <property type="entry name" value="Tscrpt_reg_AraC-type_HTH"/>
</dbReference>
<evidence type="ECO:0000256" key="3">
    <source>
        <dbReference type="ARBA" id="ARBA00023163"/>
    </source>
</evidence>
<organism evidence="5 6">
    <name type="scientific">Shuttleworthella satelles DSM 14600</name>
    <dbReference type="NCBI Taxonomy" id="626523"/>
    <lineage>
        <taxon>Bacteria</taxon>
        <taxon>Bacillati</taxon>
        <taxon>Bacillota</taxon>
        <taxon>Clostridia</taxon>
        <taxon>Lachnospirales</taxon>
        <taxon>Lachnospiraceae</taxon>
        <taxon>Shuttleworthella</taxon>
    </lineage>
</organism>
<reference evidence="5" key="1">
    <citation type="submission" date="2009-04" db="EMBL/GenBank/DDBJ databases">
        <authorList>
            <person name="Weinstock G."/>
            <person name="Sodergren E."/>
            <person name="Clifton S."/>
            <person name="Fulton L."/>
            <person name="Fulton B."/>
            <person name="Courtney L."/>
            <person name="Fronick C."/>
            <person name="Harrison M."/>
            <person name="Strong C."/>
            <person name="Farmer C."/>
            <person name="Delahaunty K."/>
            <person name="Markovic C."/>
            <person name="Hall O."/>
            <person name="Minx P."/>
            <person name="Tomlinson C."/>
            <person name="Mitreva M."/>
            <person name="Nelson J."/>
            <person name="Hou S."/>
            <person name="Wollam A."/>
            <person name="Pepin K.H."/>
            <person name="Johnson M."/>
            <person name="Bhonagiri V."/>
            <person name="Nash W.E."/>
            <person name="Warren W."/>
            <person name="Chinwalla A."/>
            <person name="Mardis E.R."/>
            <person name="Wilson R.K."/>
        </authorList>
    </citation>
    <scope>NUCLEOTIDE SEQUENCE [LARGE SCALE GENOMIC DNA]</scope>
    <source>
        <strain evidence="5">DSM 14600</strain>
    </source>
</reference>
<evidence type="ECO:0000313" key="5">
    <source>
        <dbReference type="EMBL" id="EEP28558.1"/>
    </source>
</evidence>
<dbReference type="SUPFAM" id="SSF46689">
    <property type="entry name" value="Homeodomain-like"/>
    <property type="match status" value="1"/>
</dbReference>